<dbReference type="InterPro" id="IPR050570">
    <property type="entry name" value="Cell_wall_metabolism_enzyme"/>
</dbReference>
<keyword evidence="1" id="KW-1133">Transmembrane helix</keyword>
<dbReference type="GO" id="GO:0004222">
    <property type="term" value="F:metalloendopeptidase activity"/>
    <property type="evidence" value="ECO:0007669"/>
    <property type="project" value="TreeGrafter"/>
</dbReference>
<evidence type="ECO:0000313" key="3">
    <source>
        <dbReference type="EMBL" id="KKP92365.1"/>
    </source>
</evidence>
<accession>A0A0G0FYI6</accession>
<keyword evidence="1" id="KW-0472">Membrane</keyword>
<dbReference type="PANTHER" id="PTHR21666">
    <property type="entry name" value="PEPTIDASE-RELATED"/>
    <property type="match status" value="1"/>
</dbReference>
<dbReference type="InterPro" id="IPR011055">
    <property type="entry name" value="Dup_hybrid_motif"/>
</dbReference>
<dbReference type="EMBL" id="LBRE01000016">
    <property type="protein sequence ID" value="KKP92365.1"/>
    <property type="molecule type" value="Genomic_DNA"/>
</dbReference>
<evidence type="ECO:0000313" key="4">
    <source>
        <dbReference type="Proteomes" id="UP000034140"/>
    </source>
</evidence>
<comment type="caution">
    <text evidence="3">The sequence shown here is derived from an EMBL/GenBank/DDBJ whole genome shotgun (WGS) entry which is preliminary data.</text>
</comment>
<evidence type="ECO:0000259" key="2">
    <source>
        <dbReference type="PROSITE" id="PS51782"/>
    </source>
</evidence>
<protein>
    <submittedName>
        <fullName evidence="3">LysM domain/M23/M37 peptidase domain protein</fullName>
    </submittedName>
</protein>
<name>A0A0G0FYI6_9BACT</name>
<dbReference type="SUPFAM" id="SSF51261">
    <property type="entry name" value="Duplicated hybrid motif"/>
    <property type="match status" value="1"/>
</dbReference>
<reference evidence="3 4" key="1">
    <citation type="journal article" date="2015" name="Nature">
        <title>rRNA introns, odd ribosomes, and small enigmatic genomes across a large radiation of phyla.</title>
        <authorList>
            <person name="Brown C.T."/>
            <person name="Hug L.A."/>
            <person name="Thomas B.C."/>
            <person name="Sharon I."/>
            <person name="Castelle C.J."/>
            <person name="Singh A."/>
            <person name="Wilkins M.J."/>
            <person name="Williams K.H."/>
            <person name="Banfield J.F."/>
        </authorList>
    </citation>
    <scope>NUCLEOTIDE SEQUENCE [LARGE SCALE GENOMIC DNA]</scope>
</reference>
<dbReference type="Proteomes" id="UP000034140">
    <property type="component" value="Unassembled WGS sequence"/>
</dbReference>
<feature type="transmembrane region" description="Helical" evidence="1">
    <location>
        <begin position="83"/>
        <end position="101"/>
    </location>
</feature>
<sequence>MEDIGSNQNKNVAGLSFKDLSKEEKDSFNATSGEFLFVNEEIGEKNSLMDARGKFIQFINTKKQRKDVFAFVIELLSYVYTRFRVALILLSVLFDIFSDFINFFKDKIVKRMFWGRGTFLKSALQVTLSFMVFILIISYVYRRPVVIEASADTLASVGVLETDTIVATASLNTLVPKDRGRTSTIDYIVKRGDTISSIAAANNVSTQTVLWANDMSENDYLKLGQTLAIPPQDGVIVKVVKGDTVESLAKKYSANAADIVDAAWLEAPYKLTTGVEIFIPNGEMPTVIAKRTTTSTPSSYQQSSIKYSGGVADPNVGRFLGWPVGGPSAISRGFFSGHYGIDFYPTGGSRPSVVSACAGTVISAGWGYWGTNYGGYGYYTHVDCGNGYTILNGHMDKLYVSAGQHVGKGQALGLIGATGVAYGVHTHFELRRGAGLGGRINPAPYMQ</sequence>
<proteinExistence type="predicted"/>
<feature type="domain" description="LysM" evidence="2">
    <location>
        <begin position="235"/>
        <end position="279"/>
    </location>
</feature>
<keyword evidence="1" id="KW-0812">Transmembrane</keyword>
<organism evidence="3 4">
    <name type="scientific">candidate division WS6 bacterium GW2011_GWC1_36_11</name>
    <dbReference type="NCBI Taxonomy" id="1619090"/>
    <lineage>
        <taxon>Bacteria</taxon>
        <taxon>Candidatus Dojkabacteria</taxon>
    </lineage>
</organism>
<dbReference type="InterPro" id="IPR016047">
    <property type="entry name" value="M23ase_b-sheet_dom"/>
</dbReference>
<dbReference type="SMART" id="SM00257">
    <property type="entry name" value="LysM"/>
    <property type="match status" value="2"/>
</dbReference>
<dbReference type="PROSITE" id="PS51782">
    <property type="entry name" value="LYSM"/>
    <property type="match status" value="2"/>
</dbReference>
<dbReference type="Gene3D" id="3.10.350.10">
    <property type="entry name" value="LysM domain"/>
    <property type="match status" value="2"/>
</dbReference>
<dbReference type="Pfam" id="PF01476">
    <property type="entry name" value="LysM"/>
    <property type="match status" value="2"/>
</dbReference>
<dbReference type="Pfam" id="PF01551">
    <property type="entry name" value="Peptidase_M23"/>
    <property type="match status" value="1"/>
</dbReference>
<dbReference type="PANTHER" id="PTHR21666:SF290">
    <property type="entry name" value="PEPTIDASE M23 DOMAIN PROTEIN"/>
    <property type="match status" value="1"/>
</dbReference>
<dbReference type="InterPro" id="IPR018392">
    <property type="entry name" value="LysM"/>
</dbReference>
<feature type="transmembrane region" description="Helical" evidence="1">
    <location>
        <begin position="122"/>
        <end position="141"/>
    </location>
</feature>
<feature type="domain" description="LysM" evidence="2">
    <location>
        <begin position="185"/>
        <end position="229"/>
    </location>
</feature>
<dbReference type="InterPro" id="IPR036779">
    <property type="entry name" value="LysM_dom_sf"/>
</dbReference>
<gene>
    <name evidence="3" type="ORF">UR96_C0016G0007</name>
</gene>
<dbReference type="AlphaFoldDB" id="A0A0G0FYI6"/>
<dbReference type="Gene3D" id="2.70.70.10">
    <property type="entry name" value="Glucose Permease (Domain IIA)"/>
    <property type="match status" value="1"/>
</dbReference>
<evidence type="ECO:0000256" key="1">
    <source>
        <dbReference type="SAM" id="Phobius"/>
    </source>
</evidence>
<dbReference type="CDD" id="cd00118">
    <property type="entry name" value="LysM"/>
    <property type="match status" value="2"/>
</dbReference>
<dbReference type="CDD" id="cd12797">
    <property type="entry name" value="M23_peptidase"/>
    <property type="match status" value="1"/>
</dbReference>